<comment type="caution">
    <text evidence="1">The sequence shown here is derived from an EMBL/GenBank/DDBJ whole genome shotgun (WGS) entry which is preliminary data.</text>
</comment>
<name>A0A0B2V7H4_TOXCA</name>
<gene>
    <name evidence="1" type="ORF">Tcan_05092</name>
</gene>
<accession>A0A0B2V7H4</accession>
<protein>
    <submittedName>
        <fullName evidence="1">Uncharacterized protein</fullName>
    </submittedName>
</protein>
<sequence>MGRSAATSIWRCSDVARSGSRQMEQLLAASMERMVKSMKPQLFMVFEVSFIPLPAFNCVLDVCSYSIWAPLWTPTGNQVLRYKL</sequence>
<dbReference type="EMBL" id="JPKZ01002390">
    <property type="protein sequence ID" value="KHN76920.1"/>
    <property type="molecule type" value="Genomic_DNA"/>
</dbReference>
<evidence type="ECO:0000313" key="1">
    <source>
        <dbReference type="EMBL" id="KHN76920.1"/>
    </source>
</evidence>
<proteinExistence type="predicted"/>
<reference evidence="1 2" key="1">
    <citation type="submission" date="2014-11" db="EMBL/GenBank/DDBJ databases">
        <title>Genetic blueprint of the zoonotic pathogen Toxocara canis.</title>
        <authorList>
            <person name="Zhu X.-Q."/>
            <person name="Korhonen P.K."/>
            <person name="Cai H."/>
            <person name="Young N.D."/>
            <person name="Nejsum P."/>
            <person name="von Samson-Himmelstjerna G."/>
            <person name="Boag P.R."/>
            <person name="Tan P."/>
            <person name="Li Q."/>
            <person name="Min J."/>
            <person name="Yang Y."/>
            <person name="Wang X."/>
            <person name="Fang X."/>
            <person name="Hall R.S."/>
            <person name="Hofmann A."/>
            <person name="Sternberg P.W."/>
            <person name="Jex A.R."/>
            <person name="Gasser R.B."/>
        </authorList>
    </citation>
    <scope>NUCLEOTIDE SEQUENCE [LARGE SCALE GENOMIC DNA]</scope>
    <source>
        <strain evidence="1">PN_DK_2014</strain>
    </source>
</reference>
<organism evidence="1 2">
    <name type="scientific">Toxocara canis</name>
    <name type="common">Canine roundworm</name>
    <dbReference type="NCBI Taxonomy" id="6265"/>
    <lineage>
        <taxon>Eukaryota</taxon>
        <taxon>Metazoa</taxon>
        <taxon>Ecdysozoa</taxon>
        <taxon>Nematoda</taxon>
        <taxon>Chromadorea</taxon>
        <taxon>Rhabditida</taxon>
        <taxon>Spirurina</taxon>
        <taxon>Ascaridomorpha</taxon>
        <taxon>Ascaridoidea</taxon>
        <taxon>Toxocaridae</taxon>
        <taxon>Toxocara</taxon>
    </lineage>
</organism>
<dbReference type="Proteomes" id="UP000031036">
    <property type="component" value="Unassembled WGS sequence"/>
</dbReference>
<evidence type="ECO:0000313" key="2">
    <source>
        <dbReference type="Proteomes" id="UP000031036"/>
    </source>
</evidence>
<keyword evidence="2" id="KW-1185">Reference proteome</keyword>
<dbReference type="AlphaFoldDB" id="A0A0B2V7H4"/>